<sequence length="466" mass="50907">MSSSPNPGSGGSPTPVPNPQAQGGPAGGQPRGPPMGPPDPMDGAFPGGVPNKNVDLPITLMFMLLFIIGAYVHMTIYKKNAKGGHKFLLSLPIFQFCMVRIVTCLFRVVWSLVTTRGVVLMAQITENGGAVALFAVNIFFAQRLVRSIHPKWGWATGFGQLIFILVITIPVVVIFNVTTAIVSFLSAGNADRLEVTEDLLMLETSWITSLAIFPIIVVSASLSIPGPKPERFGSGSQRVKVALLYFASVLLITGQSIRMYSVFAKEPPGTTNFAYSKEVFYTTGFAFELVVVGLYALFRVDLRFHIPNGSSGPGDYSGNGKNGGYTVEEIERMIGSLDVPHQIMRERKGSEDMDMVFTIFFASKKDDETAAKVEDATLAKTPKRTTRRKTLLNAFKPREPPIPGDPNDYPDVAHMYQEGGGGEYAARQSGKLSTFSPFDNSKVSDARYQQYWRSYGKEKGTKAWEA</sequence>
<evidence type="ECO:0000313" key="4">
    <source>
        <dbReference type="Proteomes" id="UP000310108"/>
    </source>
</evidence>
<feature type="transmembrane region" description="Helical" evidence="2">
    <location>
        <begin position="56"/>
        <end position="76"/>
    </location>
</feature>
<gene>
    <name evidence="3" type="ORF">CTA1_13333</name>
</gene>
<dbReference type="STRING" id="1306861.A0A4V6DIB2"/>
<evidence type="ECO:0000256" key="2">
    <source>
        <dbReference type="SAM" id="Phobius"/>
    </source>
</evidence>
<accession>A0A4V6DIB2</accession>
<keyword evidence="2" id="KW-1133">Transmembrane helix</keyword>
<keyword evidence="2" id="KW-0812">Transmembrane</keyword>
<keyword evidence="4" id="KW-1185">Reference proteome</keyword>
<organism evidence="3 4">
    <name type="scientific">Colletotrichum tanaceti</name>
    <dbReference type="NCBI Taxonomy" id="1306861"/>
    <lineage>
        <taxon>Eukaryota</taxon>
        <taxon>Fungi</taxon>
        <taxon>Dikarya</taxon>
        <taxon>Ascomycota</taxon>
        <taxon>Pezizomycotina</taxon>
        <taxon>Sordariomycetes</taxon>
        <taxon>Hypocreomycetidae</taxon>
        <taxon>Glomerellales</taxon>
        <taxon>Glomerellaceae</taxon>
        <taxon>Colletotrichum</taxon>
        <taxon>Colletotrichum destructivum species complex</taxon>
    </lineage>
</organism>
<feature type="transmembrane region" description="Helical" evidence="2">
    <location>
        <begin position="242"/>
        <end position="260"/>
    </location>
</feature>
<dbReference type="EMBL" id="PJEX01000014">
    <property type="protein sequence ID" value="TKW59066.1"/>
    <property type="molecule type" value="Genomic_DNA"/>
</dbReference>
<dbReference type="PANTHER" id="PTHR35184">
    <property type="entry name" value="YALI0C10208P"/>
    <property type="match status" value="1"/>
</dbReference>
<dbReference type="Proteomes" id="UP000310108">
    <property type="component" value="Unassembled WGS sequence"/>
</dbReference>
<feature type="region of interest" description="Disordered" evidence="1">
    <location>
        <begin position="1"/>
        <end position="46"/>
    </location>
</feature>
<feature type="transmembrane region" description="Helical" evidence="2">
    <location>
        <begin position="280"/>
        <end position="298"/>
    </location>
</feature>
<evidence type="ECO:0000256" key="1">
    <source>
        <dbReference type="SAM" id="MobiDB-lite"/>
    </source>
</evidence>
<dbReference type="PANTHER" id="PTHR35184:SF1">
    <property type="entry name" value="INTEGRAL MEMBRANE PROTEIN"/>
    <property type="match status" value="1"/>
</dbReference>
<dbReference type="OrthoDB" id="3357002at2759"/>
<name>A0A4V6DIB2_9PEZI</name>
<feature type="transmembrane region" description="Helical" evidence="2">
    <location>
        <begin position="205"/>
        <end position="222"/>
    </location>
</feature>
<evidence type="ECO:0000313" key="3">
    <source>
        <dbReference type="EMBL" id="TKW59066.1"/>
    </source>
</evidence>
<dbReference type="AlphaFoldDB" id="A0A4V6DIB2"/>
<protein>
    <recommendedName>
        <fullName evidence="5">Protein RTA1</fullName>
    </recommendedName>
</protein>
<dbReference type="InterPro" id="IPR021460">
    <property type="entry name" value="DUF3112"/>
</dbReference>
<feature type="compositionally biased region" description="Pro residues" evidence="1">
    <location>
        <begin position="31"/>
        <end position="40"/>
    </location>
</feature>
<comment type="caution">
    <text evidence="3">The sequence shown here is derived from an EMBL/GenBank/DDBJ whole genome shotgun (WGS) entry which is preliminary data.</text>
</comment>
<keyword evidence="2" id="KW-0472">Membrane</keyword>
<reference evidence="3 4" key="1">
    <citation type="journal article" date="2019" name="PLoS ONE">
        <title>Comparative genome analysis indicates high evolutionary potential of pathogenicity genes in Colletotrichum tanaceti.</title>
        <authorList>
            <person name="Lelwala R.V."/>
            <person name="Korhonen P.K."/>
            <person name="Young N.D."/>
            <person name="Scott J.B."/>
            <person name="Ades P.A."/>
            <person name="Gasser R.B."/>
            <person name="Taylor P.W.J."/>
        </authorList>
    </citation>
    <scope>NUCLEOTIDE SEQUENCE [LARGE SCALE GENOMIC DNA]</scope>
    <source>
        <strain evidence="3">BRIP57314</strain>
    </source>
</reference>
<feature type="transmembrane region" description="Helical" evidence="2">
    <location>
        <begin position="88"/>
        <end position="113"/>
    </location>
</feature>
<proteinExistence type="predicted"/>
<evidence type="ECO:0008006" key="5">
    <source>
        <dbReference type="Google" id="ProtNLM"/>
    </source>
</evidence>
<feature type="transmembrane region" description="Helical" evidence="2">
    <location>
        <begin position="161"/>
        <end position="185"/>
    </location>
</feature>
<feature type="transmembrane region" description="Helical" evidence="2">
    <location>
        <begin position="119"/>
        <end position="140"/>
    </location>
</feature>
<dbReference type="Pfam" id="PF11309">
    <property type="entry name" value="DUF3112"/>
    <property type="match status" value="1"/>
</dbReference>